<accession>A0A6P7SLB3</accession>
<gene>
    <name evidence="3" type="primary">LOC115214138</name>
</gene>
<protein>
    <submittedName>
        <fullName evidence="3">Protein FAM32A-like isoform X1</fullName>
    </submittedName>
</protein>
<dbReference type="Proteomes" id="UP000515154">
    <property type="component" value="Linkage group LG7"/>
</dbReference>
<dbReference type="PANTHER" id="PTHR13282:SF6">
    <property type="entry name" value="PROTEIN FAM32A"/>
    <property type="match status" value="1"/>
</dbReference>
<dbReference type="PANTHER" id="PTHR13282">
    <property type="entry name" value="PROTEIN FAM32A"/>
    <property type="match status" value="1"/>
</dbReference>
<evidence type="ECO:0000256" key="1">
    <source>
        <dbReference type="ARBA" id="ARBA00008948"/>
    </source>
</evidence>
<keyword evidence="2" id="KW-1185">Reference proteome</keyword>
<dbReference type="GO" id="GO:0005730">
    <property type="term" value="C:nucleolus"/>
    <property type="evidence" value="ECO:0007669"/>
    <property type="project" value="TreeGrafter"/>
</dbReference>
<name>A0A6P7SLB3_9MOLL</name>
<sequence>MSDVYSCAKGSLKLKKHAKVNKKSSGSKSKKLKKSLEKVSSDSEVLDPSLRKVVEKQTNAELAFEKARDKRLVEQIMERASKSHKERIMDFNRHLDTLTEHFDIPKVSWTK</sequence>
<organism evidence="2 3">
    <name type="scientific">Octopus sinensis</name>
    <name type="common">East Asian common octopus</name>
    <dbReference type="NCBI Taxonomy" id="2607531"/>
    <lineage>
        <taxon>Eukaryota</taxon>
        <taxon>Metazoa</taxon>
        <taxon>Spiralia</taxon>
        <taxon>Lophotrochozoa</taxon>
        <taxon>Mollusca</taxon>
        <taxon>Cephalopoda</taxon>
        <taxon>Coleoidea</taxon>
        <taxon>Octopodiformes</taxon>
        <taxon>Octopoda</taxon>
        <taxon>Incirrata</taxon>
        <taxon>Octopodidae</taxon>
        <taxon>Octopus</taxon>
    </lineage>
</organism>
<proteinExistence type="inferred from homology"/>
<evidence type="ECO:0000313" key="2">
    <source>
        <dbReference type="Proteomes" id="UP000515154"/>
    </source>
</evidence>
<dbReference type="RefSeq" id="XP_029639060.1">
    <property type="nucleotide sequence ID" value="XM_029783200.2"/>
</dbReference>
<comment type="similarity">
    <text evidence="1">Belongs to the FAM32 family.</text>
</comment>
<evidence type="ECO:0000313" key="3">
    <source>
        <dbReference type="RefSeq" id="XP_029639060.1"/>
    </source>
</evidence>
<dbReference type="KEGG" id="osn:115214138"/>
<reference evidence="3" key="1">
    <citation type="submission" date="2025-08" db="UniProtKB">
        <authorList>
            <consortium name="RefSeq"/>
        </authorList>
    </citation>
    <scope>IDENTIFICATION</scope>
</reference>
<dbReference type="AlphaFoldDB" id="A0A6P7SLB3"/>
<dbReference type="InterPro" id="IPR013865">
    <property type="entry name" value="FAM32A"/>
</dbReference>